<dbReference type="KEGG" id="vg:63925874"/>
<accession>A0A481VSF7</accession>
<feature type="region of interest" description="Disordered" evidence="1">
    <location>
        <begin position="433"/>
        <end position="458"/>
    </location>
</feature>
<dbReference type="EMBL" id="MK524494">
    <property type="protein sequence ID" value="QBI96796.1"/>
    <property type="molecule type" value="Genomic_DNA"/>
</dbReference>
<evidence type="ECO:0000256" key="1">
    <source>
        <dbReference type="SAM" id="MobiDB-lite"/>
    </source>
</evidence>
<dbReference type="Proteomes" id="UP000292732">
    <property type="component" value="Segment"/>
</dbReference>
<keyword evidence="3" id="KW-1185">Reference proteome</keyword>
<name>A0A481VSF7_9CAUD</name>
<feature type="compositionally biased region" description="Low complexity" evidence="1">
    <location>
        <begin position="325"/>
        <end position="335"/>
    </location>
</feature>
<feature type="compositionally biased region" description="Basic and acidic residues" evidence="1">
    <location>
        <begin position="230"/>
        <end position="243"/>
    </location>
</feature>
<gene>
    <name evidence="2" type="primary">44</name>
    <name evidence="2" type="ORF">SEA_RABBS_44</name>
</gene>
<feature type="region of interest" description="Disordered" evidence="1">
    <location>
        <begin position="230"/>
        <end position="361"/>
    </location>
</feature>
<sequence>MTSSEIDKMDPDAGTLEWLPPAQAPSAVSRAMLREHAQMMADAYQLAKGICGDGRNGTGLMVPQRFRGKPEEAAAAMIYGSELGLNPLQAVQRVVPIHGMPTLEARTMVGLLKARGYKIRTVEQSDTSVTIEGVAPDGETASSTWTIDRAKRAGYVPTPSSPDSKCRPDVDDDWVTVTKTWDGKSKKSVVGNMKYITDPQAMLKAKAQSEVCRDLAPDVLMGISYTREDLESERQDQFEDRRPTAAPARTQRVTVDEIFAEEVPLSADGVPGDNPPTAEEVRAHQTPAGDVTEDQGDGAPDPGEPSPAEQSETVVEPEPEPEPAPDTTAAAAAKSTSKKVSAKRSTAPAANPEKPKTRMRQALEKRLFALIGDAGIAGDKDRDGRIAVYRSILENQSINSTDDLDDPAVGKVADQLYAWQQQNELDDQIADILADAARESEETSAAPAADPTSEGNDQ</sequence>
<organism evidence="2 3">
    <name type="scientific">Mycobacterium phage Rabbs</name>
    <dbReference type="NCBI Taxonomy" id="2530143"/>
    <lineage>
        <taxon>Viruses</taxon>
        <taxon>Duplodnaviria</taxon>
        <taxon>Heunggongvirae</taxon>
        <taxon>Uroviricota</taxon>
        <taxon>Caudoviricetes</taxon>
        <taxon>Gclasvirinae</taxon>
        <taxon>Liefievirus</taxon>
        <taxon>Liefievirus rabbs</taxon>
    </lineage>
</organism>
<dbReference type="RefSeq" id="YP_010051389.1">
    <property type="nucleotide sequence ID" value="NC_054441.1"/>
</dbReference>
<proteinExistence type="predicted"/>
<protein>
    <submittedName>
        <fullName evidence="2">RecT-like ssDNA binding protein</fullName>
    </submittedName>
</protein>
<evidence type="ECO:0000313" key="3">
    <source>
        <dbReference type="Proteomes" id="UP000292732"/>
    </source>
</evidence>
<dbReference type="GeneID" id="63925874"/>
<reference evidence="2 3" key="1">
    <citation type="submission" date="2019-02" db="EMBL/GenBank/DDBJ databases">
        <authorList>
            <person name="Zhang D."/>
            <person name="Hatherill J.R."/>
            <person name="Ramirez J.F."/>
            <person name="Cantu R."/>
            <person name="Clancy T.L."/>
            <person name="Lawson M.E."/>
            <person name="Nasr D.A."/>
            <person name="La C.H."/>
            <person name="Luce T.H."/>
            <person name="Miller S.A."/>
            <person name="Day D.L."/>
            <person name="Trujillo A.H."/>
            <person name="Roscher J.E."/>
            <person name="Garlena R.A."/>
            <person name="Russell D.A."/>
            <person name="Pope W.H."/>
            <person name="Jacobs-Sera D."/>
            <person name="Hatfull G.F."/>
        </authorList>
    </citation>
    <scope>NUCLEOTIDE SEQUENCE [LARGE SCALE GENOMIC DNA]</scope>
</reference>
<evidence type="ECO:0000313" key="2">
    <source>
        <dbReference type="EMBL" id="QBI96796.1"/>
    </source>
</evidence>